<dbReference type="EMBL" id="CAJGYO010000003">
    <property type="protein sequence ID" value="CAD6221585.1"/>
    <property type="molecule type" value="Genomic_DNA"/>
</dbReference>
<feature type="domain" description="Protein kinase" evidence="1">
    <location>
        <begin position="42"/>
        <end position="145"/>
    </location>
</feature>
<keyword evidence="3" id="KW-1185">Reference proteome</keyword>
<dbReference type="PANTHER" id="PTHR45707">
    <property type="entry name" value="C2 CALCIUM/LIPID-BINDING PLANT PHOSPHORIBOSYLTRANSFERASE FAMILY PROTEIN"/>
    <property type="match status" value="1"/>
</dbReference>
<proteinExistence type="predicted"/>
<accession>A0A811NC36</accession>
<dbReference type="GO" id="GO:0004672">
    <property type="term" value="F:protein kinase activity"/>
    <property type="evidence" value="ECO:0007669"/>
    <property type="project" value="InterPro"/>
</dbReference>
<dbReference type="PANTHER" id="PTHR45707:SF81">
    <property type="entry name" value="PROTEIN KINASE DOMAIN-CONTAINING PROTEIN"/>
    <property type="match status" value="1"/>
</dbReference>
<name>A0A811NC36_9POAL</name>
<dbReference type="OrthoDB" id="1748533at2759"/>
<dbReference type="PROSITE" id="PS50011">
    <property type="entry name" value="PROTEIN_KINASE_DOM"/>
    <property type="match status" value="1"/>
</dbReference>
<dbReference type="GO" id="GO:0005524">
    <property type="term" value="F:ATP binding"/>
    <property type="evidence" value="ECO:0007669"/>
    <property type="project" value="InterPro"/>
</dbReference>
<dbReference type="Gene3D" id="3.30.200.20">
    <property type="entry name" value="Phosphorylase Kinase, domain 1"/>
    <property type="match status" value="1"/>
</dbReference>
<dbReference type="AlphaFoldDB" id="A0A811NC36"/>
<dbReference type="SUPFAM" id="SSF56112">
    <property type="entry name" value="Protein kinase-like (PK-like)"/>
    <property type="match status" value="1"/>
</dbReference>
<evidence type="ECO:0000313" key="2">
    <source>
        <dbReference type="EMBL" id="CAD6221585.1"/>
    </source>
</evidence>
<feature type="non-terminal residue" evidence="2">
    <location>
        <position position="145"/>
    </location>
</feature>
<sequence>MGSGATKREILEKKLEKRLQDPKTEPLISLPLDFLEDITCGFFTERELGRGACGVVYKGVLRSGKAIAVKKIFDTHLLGNDIQVKNEILCLTEVRHQNVVQLVGYCVETKLELVEHSGKHVMAEKHACLLCFEFLCNGSLYKHLS</sequence>
<evidence type="ECO:0000259" key="1">
    <source>
        <dbReference type="PROSITE" id="PS50011"/>
    </source>
</evidence>
<organism evidence="2 3">
    <name type="scientific">Miscanthus lutarioriparius</name>
    <dbReference type="NCBI Taxonomy" id="422564"/>
    <lineage>
        <taxon>Eukaryota</taxon>
        <taxon>Viridiplantae</taxon>
        <taxon>Streptophyta</taxon>
        <taxon>Embryophyta</taxon>
        <taxon>Tracheophyta</taxon>
        <taxon>Spermatophyta</taxon>
        <taxon>Magnoliopsida</taxon>
        <taxon>Liliopsida</taxon>
        <taxon>Poales</taxon>
        <taxon>Poaceae</taxon>
        <taxon>PACMAD clade</taxon>
        <taxon>Panicoideae</taxon>
        <taxon>Andropogonodae</taxon>
        <taxon>Andropogoneae</taxon>
        <taxon>Saccharinae</taxon>
        <taxon>Miscanthus</taxon>
    </lineage>
</organism>
<comment type="caution">
    <text evidence="2">The sequence shown here is derived from an EMBL/GenBank/DDBJ whole genome shotgun (WGS) entry which is preliminary data.</text>
</comment>
<evidence type="ECO:0000313" key="3">
    <source>
        <dbReference type="Proteomes" id="UP000604825"/>
    </source>
</evidence>
<dbReference type="InterPro" id="IPR011009">
    <property type="entry name" value="Kinase-like_dom_sf"/>
</dbReference>
<dbReference type="InterPro" id="IPR000719">
    <property type="entry name" value="Prot_kinase_dom"/>
</dbReference>
<reference evidence="2" key="1">
    <citation type="submission" date="2020-10" db="EMBL/GenBank/DDBJ databases">
        <authorList>
            <person name="Han B."/>
            <person name="Lu T."/>
            <person name="Zhao Q."/>
            <person name="Huang X."/>
            <person name="Zhao Y."/>
        </authorList>
    </citation>
    <scope>NUCLEOTIDE SEQUENCE</scope>
</reference>
<protein>
    <recommendedName>
        <fullName evidence="1">Protein kinase domain-containing protein</fullName>
    </recommendedName>
</protein>
<dbReference type="Proteomes" id="UP000604825">
    <property type="component" value="Unassembled WGS sequence"/>
</dbReference>
<dbReference type="Pfam" id="PF00069">
    <property type="entry name" value="Pkinase"/>
    <property type="match status" value="1"/>
</dbReference>
<gene>
    <name evidence="2" type="ORF">NCGR_LOCUS14837</name>
</gene>